<evidence type="ECO:0000256" key="1">
    <source>
        <dbReference type="ARBA" id="ARBA00004167"/>
    </source>
</evidence>
<evidence type="ECO:0000256" key="5">
    <source>
        <dbReference type="SAM" id="Phobius"/>
    </source>
</evidence>
<reference evidence="7 8" key="1">
    <citation type="submission" date="2015-11" db="EMBL/GenBank/DDBJ databases">
        <title>Genomic analysis of 38 Legionella species identifies large and diverse effector repertoires.</title>
        <authorList>
            <person name="Burstein D."/>
            <person name="Amaro F."/>
            <person name="Zusman T."/>
            <person name="Lifshitz Z."/>
            <person name="Cohen O."/>
            <person name="Gilbert J.A."/>
            <person name="Pupko T."/>
            <person name="Shuman H.A."/>
            <person name="Segal G."/>
        </authorList>
    </citation>
    <scope>NUCLEOTIDE SEQUENCE [LARGE SCALE GENOMIC DNA]</scope>
    <source>
        <strain evidence="7 8">Mt.St.Helens-9</strain>
    </source>
</reference>
<dbReference type="PANTHER" id="PTHR36985:SF1">
    <property type="entry name" value="TRANSLOCATION AND ASSEMBLY MODULE SUBUNIT TAMB"/>
    <property type="match status" value="1"/>
</dbReference>
<name>A0A0W0Z9Y2_LEGSP</name>
<evidence type="ECO:0000313" key="8">
    <source>
        <dbReference type="Proteomes" id="UP000054877"/>
    </source>
</evidence>
<comment type="caution">
    <text evidence="7">The sequence shown here is derived from an EMBL/GenBank/DDBJ whole genome shotgun (WGS) entry which is preliminary data.</text>
</comment>
<evidence type="ECO:0000259" key="6">
    <source>
        <dbReference type="Pfam" id="PF04357"/>
    </source>
</evidence>
<keyword evidence="3 5" id="KW-1133">Transmembrane helix</keyword>
<evidence type="ECO:0000256" key="3">
    <source>
        <dbReference type="ARBA" id="ARBA00022989"/>
    </source>
</evidence>
<dbReference type="OrthoDB" id="5555605at2"/>
<proteinExistence type="predicted"/>
<evidence type="ECO:0000256" key="4">
    <source>
        <dbReference type="ARBA" id="ARBA00023136"/>
    </source>
</evidence>
<keyword evidence="4 5" id="KW-0472">Membrane</keyword>
<dbReference type="GO" id="GO:0009306">
    <property type="term" value="P:protein secretion"/>
    <property type="evidence" value="ECO:0007669"/>
    <property type="project" value="InterPro"/>
</dbReference>
<dbReference type="STRING" id="452.Lspi_0459"/>
<feature type="domain" description="Translocation and assembly module TamB C-terminal" evidence="6">
    <location>
        <begin position="612"/>
        <end position="977"/>
    </location>
</feature>
<dbReference type="PANTHER" id="PTHR36985">
    <property type="entry name" value="TRANSLOCATION AND ASSEMBLY MODULE SUBUNIT TAMB"/>
    <property type="match status" value="1"/>
</dbReference>
<evidence type="ECO:0000256" key="2">
    <source>
        <dbReference type="ARBA" id="ARBA00022692"/>
    </source>
</evidence>
<dbReference type="InterPro" id="IPR007452">
    <property type="entry name" value="TamB_C"/>
</dbReference>
<dbReference type="GO" id="GO:0097347">
    <property type="term" value="C:TAM protein secretion complex"/>
    <property type="evidence" value="ECO:0007669"/>
    <property type="project" value="TreeGrafter"/>
</dbReference>
<accession>A0A0W0Z9Y2</accession>
<dbReference type="EMBL" id="LNYX01000005">
    <property type="protein sequence ID" value="KTD65747.1"/>
    <property type="molecule type" value="Genomic_DNA"/>
</dbReference>
<dbReference type="GO" id="GO:0005886">
    <property type="term" value="C:plasma membrane"/>
    <property type="evidence" value="ECO:0007669"/>
    <property type="project" value="InterPro"/>
</dbReference>
<protein>
    <submittedName>
        <fullName evidence="7">Periplasmic protein</fullName>
    </submittedName>
</protein>
<dbReference type="AlphaFoldDB" id="A0A0W0Z9Y2"/>
<comment type="subcellular location">
    <subcellularLocation>
        <location evidence="1">Membrane</location>
        <topology evidence="1">Single-pass membrane protein</topology>
    </subcellularLocation>
</comment>
<gene>
    <name evidence="7" type="ORF">Lspi_0459</name>
</gene>
<keyword evidence="2 5" id="KW-0812">Transmembrane</keyword>
<dbReference type="Proteomes" id="UP000054877">
    <property type="component" value="Unassembled WGS sequence"/>
</dbReference>
<sequence length="986" mass="109211">MRFLLKILKSSLYTLLVAFILLASILVFLLTSTPGLYLTVKLANAFLPGKIKISHATGQLIDHFTIKRLIYHDKNMEVTVEDLQITWPLKQLRHYKIIVERLQAGQLSVHYHPQNDSGKPLPSEPLSLPKLPVLLHIKQARIEDIRYTRDDTTVRFHHVALSSRISGKQWQFKTLDFEMAGQSIHLSATMQPFFPYQAKGAVTLEPVANTSQALKGHITFGGDWTLYHWQGRLRDPVELTLHGTLQKGQELQSLIRWKRLHWPLGKKTFLNSDRGEINIRGKLPDVKITLHSTVQSPWPSTVDMNIAVNPQKLTANGTLDLPGHQVGFTTQYSDRSDPKIQGRITARSLQNNVRIPLIEKLHANLEFQGNTINTLTAYGEISALYDKQPLKATLQYQPKRSTASIQLGPNHLNVQGSLSSAWEIEGILPEPALLHPSLQGLSTSIGVNGRLLNPQDGRLTLKINKGQYQLPDLEPLSFAGGKLVVRLDKKQLLANGDFTIDPNKKAQLKILLPRFKLYQKDWQNQTVNGELSLLFNSLDFLEKLNPNLAQSSGQLQIRLLAGGQLMKPDVQGTMSLSKGRFSIPQLGITLNPVTMTLKSHDRKWTVSGSLFNGNHSLILKGQGEFSPRLTGSLLVEGQNFPIIQLEEYKVDMSPKLTLQFSPSPPTLTGEILISKANLTPRNFSSSATLSEDVVFAGEEPAQTTSFPISTNIRLVMGKDVKIAAKGLQGFVDGAIRILQAPGESWRATGELNVREGKYTAYGQDLTIDQGQLIFTGGLIDNPGIKVRAIRQFNNASASFSGSNQLFDFNTANLQSYDLASKTTVGIEVSGRLNSPRTHLFSIPSNLSQADILSMLLLGKPASQADKAGGQLLLAAISSLNLDSGTKGVQLLEQLKKSLGFDINLENNAQYNQQTNETTENTSLVLGKSLSKRLYLSYNLGFTQTGNNVFTAKYLLNKYFSIQVSASFVASGIDLLYTHKQETLNDF</sequence>
<feature type="transmembrane region" description="Helical" evidence="5">
    <location>
        <begin position="12"/>
        <end position="31"/>
    </location>
</feature>
<dbReference type="RefSeq" id="WP_058482398.1">
    <property type="nucleotide sequence ID" value="NZ_CAAAII010000003.1"/>
</dbReference>
<evidence type="ECO:0000313" key="7">
    <source>
        <dbReference type="EMBL" id="KTD65747.1"/>
    </source>
</evidence>
<keyword evidence="8" id="KW-1185">Reference proteome</keyword>
<organism evidence="7 8">
    <name type="scientific">Legionella spiritensis</name>
    <dbReference type="NCBI Taxonomy" id="452"/>
    <lineage>
        <taxon>Bacteria</taxon>
        <taxon>Pseudomonadati</taxon>
        <taxon>Pseudomonadota</taxon>
        <taxon>Gammaproteobacteria</taxon>
        <taxon>Legionellales</taxon>
        <taxon>Legionellaceae</taxon>
        <taxon>Legionella</taxon>
    </lineage>
</organism>
<dbReference type="PATRIC" id="fig|452.5.peg.500"/>
<dbReference type="Pfam" id="PF04357">
    <property type="entry name" value="TamB"/>
    <property type="match status" value="1"/>
</dbReference>